<evidence type="ECO:0000313" key="4">
    <source>
        <dbReference type="Proteomes" id="UP001596516"/>
    </source>
</evidence>
<gene>
    <name evidence="3" type="ORF">ACFQXB_09300</name>
</gene>
<protein>
    <submittedName>
        <fullName evidence="3">DMT family transporter</fullName>
    </submittedName>
</protein>
<feature type="transmembrane region" description="Helical" evidence="1">
    <location>
        <begin position="148"/>
        <end position="168"/>
    </location>
</feature>
<keyword evidence="1" id="KW-1133">Transmembrane helix</keyword>
<evidence type="ECO:0000259" key="2">
    <source>
        <dbReference type="Pfam" id="PF00892"/>
    </source>
</evidence>
<feature type="transmembrane region" description="Helical" evidence="1">
    <location>
        <begin position="44"/>
        <end position="62"/>
    </location>
</feature>
<dbReference type="PANTHER" id="PTHR22911:SF102">
    <property type="entry name" value="MEMBRANE PROTEIN"/>
    <property type="match status" value="1"/>
</dbReference>
<evidence type="ECO:0000256" key="1">
    <source>
        <dbReference type="SAM" id="Phobius"/>
    </source>
</evidence>
<comment type="caution">
    <text evidence="3">The sequence shown here is derived from an EMBL/GenBank/DDBJ whole genome shotgun (WGS) entry which is preliminary data.</text>
</comment>
<dbReference type="PANTHER" id="PTHR22911">
    <property type="entry name" value="ACYL-MALONYL CONDENSING ENZYME-RELATED"/>
    <property type="match status" value="1"/>
</dbReference>
<feature type="transmembrane region" description="Helical" evidence="1">
    <location>
        <begin position="180"/>
        <end position="198"/>
    </location>
</feature>
<accession>A0ABW2UK01</accession>
<feature type="transmembrane region" description="Helical" evidence="1">
    <location>
        <begin position="74"/>
        <end position="94"/>
    </location>
</feature>
<feature type="transmembrane region" description="Helical" evidence="1">
    <location>
        <begin position="238"/>
        <end position="257"/>
    </location>
</feature>
<dbReference type="EMBL" id="JBHTFQ010000004">
    <property type="protein sequence ID" value="MFC7704390.1"/>
    <property type="molecule type" value="Genomic_DNA"/>
</dbReference>
<evidence type="ECO:0000313" key="3">
    <source>
        <dbReference type="EMBL" id="MFC7704390.1"/>
    </source>
</evidence>
<dbReference type="InterPro" id="IPR000620">
    <property type="entry name" value="EamA_dom"/>
</dbReference>
<feature type="domain" description="EamA" evidence="2">
    <location>
        <begin position="11"/>
        <end position="142"/>
    </location>
</feature>
<dbReference type="Proteomes" id="UP001596516">
    <property type="component" value="Unassembled WGS sequence"/>
</dbReference>
<sequence length="285" mass="29906">MTPLHATPPAAIALMLLAMALIPAGDTAGKLLTDDLGAAPLFVAWSRFALGAVLLVPFLRGAGLSPGLLVDWRIWLRGVLVVAAIVAMITALSTESLANVFGAFFVGPILSYFLSALFLGERIHRGQTLMLFLAFLGVLVVVRPGFGMSLGTGLGLLGGVFYGSFLVTSRWLSGVARPRALLLSQLVIGALVLAPFALPRLPEFSAPVLWLTLASALGSMLGNLALVFAYRHAPASRLAPLVYAQLLAATAYGYAVFGDWPDAFTLLGLTVLMAAGAGSFLIRTR</sequence>
<name>A0ABW2UK01_9RHOB</name>
<keyword evidence="1" id="KW-0812">Transmembrane</keyword>
<feature type="transmembrane region" description="Helical" evidence="1">
    <location>
        <begin position="100"/>
        <end position="119"/>
    </location>
</feature>
<reference evidence="4" key="1">
    <citation type="journal article" date="2019" name="Int. J. Syst. Evol. Microbiol.">
        <title>The Global Catalogue of Microorganisms (GCM) 10K type strain sequencing project: providing services to taxonomists for standard genome sequencing and annotation.</title>
        <authorList>
            <consortium name="The Broad Institute Genomics Platform"/>
            <consortium name="The Broad Institute Genome Sequencing Center for Infectious Disease"/>
            <person name="Wu L."/>
            <person name="Ma J."/>
        </authorList>
    </citation>
    <scope>NUCLEOTIDE SEQUENCE [LARGE SCALE GENOMIC DNA]</scope>
    <source>
        <strain evidence="4">CGMCC 1.12750</strain>
    </source>
</reference>
<feature type="transmembrane region" description="Helical" evidence="1">
    <location>
        <begin position="126"/>
        <end position="142"/>
    </location>
</feature>
<feature type="transmembrane region" description="Helical" evidence="1">
    <location>
        <begin position="204"/>
        <end position="226"/>
    </location>
</feature>
<feature type="transmembrane region" description="Helical" evidence="1">
    <location>
        <begin position="263"/>
        <end position="282"/>
    </location>
</feature>
<keyword evidence="1" id="KW-0472">Membrane</keyword>
<dbReference type="RefSeq" id="WP_377402580.1">
    <property type="nucleotide sequence ID" value="NZ_JBHTFQ010000004.1"/>
</dbReference>
<organism evidence="3 4">
    <name type="scientific">Plastorhodobacter daqingensis</name>
    <dbReference type="NCBI Taxonomy" id="1387281"/>
    <lineage>
        <taxon>Bacteria</taxon>
        <taxon>Pseudomonadati</taxon>
        <taxon>Pseudomonadota</taxon>
        <taxon>Alphaproteobacteria</taxon>
        <taxon>Rhodobacterales</taxon>
        <taxon>Paracoccaceae</taxon>
        <taxon>Plastorhodobacter</taxon>
    </lineage>
</organism>
<dbReference type="Pfam" id="PF00892">
    <property type="entry name" value="EamA"/>
    <property type="match status" value="2"/>
</dbReference>
<keyword evidence="4" id="KW-1185">Reference proteome</keyword>
<feature type="domain" description="EamA" evidence="2">
    <location>
        <begin position="151"/>
        <end position="275"/>
    </location>
</feature>
<dbReference type="InterPro" id="IPR037185">
    <property type="entry name" value="EmrE-like"/>
</dbReference>
<dbReference type="SUPFAM" id="SSF103481">
    <property type="entry name" value="Multidrug resistance efflux transporter EmrE"/>
    <property type="match status" value="2"/>
</dbReference>
<proteinExistence type="predicted"/>